<dbReference type="AlphaFoldDB" id="A0A2P4Y7R4"/>
<dbReference type="GO" id="GO:0003676">
    <property type="term" value="F:nucleic acid binding"/>
    <property type="evidence" value="ECO:0007669"/>
    <property type="project" value="InterPro"/>
</dbReference>
<dbReference type="InterPro" id="IPR001878">
    <property type="entry name" value="Znf_CCHC"/>
</dbReference>
<protein>
    <recommendedName>
        <fullName evidence="3">CCHC-type domain-containing protein</fullName>
    </recommendedName>
</protein>
<keyword evidence="1" id="KW-0479">Metal-binding</keyword>
<keyword evidence="1" id="KW-0863">Zinc-finger</keyword>
<dbReference type="Gene3D" id="4.10.60.10">
    <property type="entry name" value="Zinc finger, CCHC-type"/>
    <property type="match status" value="1"/>
</dbReference>
<dbReference type="GO" id="GO:0008270">
    <property type="term" value="F:zinc ion binding"/>
    <property type="evidence" value="ECO:0007669"/>
    <property type="project" value="UniProtKB-KW"/>
</dbReference>
<dbReference type="PROSITE" id="PS50158">
    <property type="entry name" value="ZF_CCHC"/>
    <property type="match status" value="1"/>
</dbReference>
<accession>A0A2P4Y7R4</accession>
<gene>
    <name evidence="4" type="ORF">PHPALM_9277</name>
</gene>
<name>A0A2P4Y7R4_9STRA</name>
<organism evidence="4 5">
    <name type="scientific">Phytophthora palmivora</name>
    <dbReference type="NCBI Taxonomy" id="4796"/>
    <lineage>
        <taxon>Eukaryota</taxon>
        <taxon>Sar</taxon>
        <taxon>Stramenopiles</taxon>
        <taxon>Oomycota</taxon>
        <taxon>Peronosporomycetes</taxon>
        <taxon>Peronosporales</taxon>
        <taxon>Peronosporaceae</taxon>
        <taxon>Phytophthora</taxon>
    </lineage>
</organism>
<dbReference type="Pfam" id="PF14223">
    <property type="entry name" value="Retrotran_gag_2"/>
    <property type="match status" value="1"/>
</dbReference>
<evidence type="ECO:0000256" key="2">
    <source>
        <dbReference type="SAM" id="MobiDB-lite"/>
    </source>
</evidence>
<proteinExistence type="predicted"/>
<dbReference type="SUPFAM" id="SSF57756">
    <property type="entry name" value="Retrovirus zinc finger-like domains"/>
    <property type="match status" value="1"/>
</dbReference>
<evidence type="ECO:0000313" key="5">
    <source>
        <dbReference type="Proteomes" id="UP000237271"/>
    </source>
</evidence>
<evidence type="ECO:0000256" key="1">
    <source>
        <dbReference type="PROSITE-ProRule" id="PRU00047"/>
    </source>
</evidence>
<comment type="caution">
    <text evidence="4">The sequence shown here is derived from an EMBL/GenBank/DDBJ whole genome shotgun (WGS) entry which is preliminary data.</text>
</comment>
<evidence type="ECO:0000259" key="3">
    <source>
        <dbReference type="PROSITE" id="PS50158"/>
    </source>
</evidence>
<sequence length="281" mass="32784">MMRYLACYEVKEGEWRMDDICDQSVQYQSTVGEEEERRFMRQDQLSAKLISSSLSCTLARQVMKYDYGSEMWEYLSKRYEGRENATTKLYTQRTLRQKLESASCRPGADIEIHLQYMMSLREQLAALDADMSDVWMVDLMIRSMSQQPYYEQLQTLMLLGGIQTLSTPQEAKTMIITLDKNAQVEKHIHTRRELSSEQHCGNRGKKLPATHNRTQMKQEDSHSSGEAKKPKTFRSKILHGNYMDREEGNCFACHKPGHQKQNCPQKRMLALTMKMESHSIQ</sequence>
<reference evidence="4 5" key="1">
    <citation type="journal article" date="2017" name="Genome Biol. Evol.">
        <title>Phytophthora megakarya and P. palmivora, closely related causal agents of cacao black pod rot, underwent increases in genome sizes and gene numbers by different mechanisms.</title>
        <authorList>
            <person name="Ali S.S."/>
            <person name="Shao J."/>
            <person name="Lary D.J."/>
            <person name="Kronmiller B."/>
            <person name="Shen D."/>
            <person name="Strem M.D."/>
            <person name="Amoako-Attah I."/>
            <person name="Akrofi A.Y."/>
            <person name="Begoude B.A."/>
            <person name="Ten Hoopen G.M."/>
            <person name="Coulibaly K."/>
            <person name="Kebe B.I."/>
            <person name="Melnick R.L."/>
            <person name="Guiltinan M.J."/>
            <person name="Tyler B.M."/>
            <person name="Meinhardt L.W."/>
            <person name="Bailey B.A."/>
        </authorList>
    </citation>
    <scope>NUCLEOTIDE SEQUENCE [LARGE SCALE GENOMIC DNA]</scope>
    <source>
        <strain evidence="5">sbr112.9</strain>
    </source>
</reference>
<keyword evidence="1" id="KW-0862">Zinc</keyword>
<keyword evidence="5" id="KW-1185">Reference proteome</keyword>
<feature type="region of interest" description="Disordered" evidence="2">
    <location>
        <begin position="191"/>
        <end position="233"/>
    </location>
</feature>
<dbReference type="OrthoDB" id="120822at2759"/>
<dbReference type="EMBL" id="NCKW01004994">
    <property type="protein sequence ID" value="POM73838.1"/>
    <property type="molecule type" value="Genomic_DNA"/>
</dbReference>
<feature type="compositionally biased region" description="Basic and acidic residues" evidence="2">
    <location>
        <begin position="216"/>
        <end position="229"/>
    </location>
</feature>
<dbReference type="Proteomes" id="UP000237271">
    <property type="component" value="Unassembled WGS sequence"/>
</dbReference>
<dbReference type="InterPro" id="IPR036875">
    <property type="entry name" value="Znf_CCHC_sf"/>
</dbReference>
<feature type="domain" description="CCHC-type" evidence="3">
    <location>
        <begin position="250"/>
        <end position="265"/>
    </location>
</feature>
<evidence type="ECO:0000313" key="4">
    <source>
        <dbReference type="EMBL" id="POM73838.1"/>
    </source>
</evidence>